<dbReference type="Xenbase" id="XB-GENE-877205">
    <property type="gene designation" value="aftph"/>
</dbReference>
<dbReference type="Bgee" id="ENSXETG00000014023">
    <property type="expression patterns" value="Expressed in testis and 16 other cell types or tissues"/>
</dbReference>
<dbReference type="Ensembl" id="ENSXETT00000099383">
    <property type="protein sequence ID" value="ENSXETP00000080048"/>
    <property type="gene ID" value="ENSXETG00000014023"/>
</dbReference>
<dbReference type="InterPro" id="IPR029205">
    <property type="entry name" value="Clathrin-bd"/>
</dbReference>
<reference evidence="3" key="2">
    <citation type="submission" date="2020-05" db="UniProtKB">
        <authorList>
            <consortium name="Ensembl"/>
        </authorList>
    </citation>
    <scope>IDENTIFICATION</scope>
</reference>
<dbReference type="GeneTree" id="ENSGT00940000154186"/>
<evidence type="ECO:0000259" key="2">
    <source>
        <dbReference type="Pfam" id="PF15045"/>
    </source>
</evidence>
<dbReference type="AlphaFoldDB" id="A0A6I8R5B0"/>
<evidence type="ECO:0000313" key="4">
    <source>
        <dbReference type="Proteomes" id="UP000008143"/>
    </source>
</evidence>
<evidence type="ECO:0000313" key="5">
    <source>
        <dbReference type="RefSeq" id="XP_012818124.1"/>
    </source>
</evidence>
<dbReference type="GO" id="GO:0030276">
    <property type="term" value="F:clathrin binding"/>
    <property type="evidence" value="ECO:0000318"/>
    <property type="project" value="GO_Central"/>
</dbReference>
<sequence length="869" mass="93604">MEPEIIRMYSSSPPPLDCVADDDDEDEFGEFGGFSGVSNSGMGFGEFETVNCSKTQEEFISAKHVLPIQDYSDSLNNFTSLTAVKDTDNILESGSKKVQLGEVDTDASYETNLFNVAAFDNKENSGEKIKKADLYTNSVSPASSGDDTEFTSRSLDPLDVTCNGEKLHCEESLTNGFAASDFVNPQGIEDLDSIDESKGFNTVAAHSADPSSNFLTSTGVDFADFSTFSTKDSIHLGDTELKSHKGINEGQALSITSSSPLSSVENGNLQIKEVVAHISENGDGINSLALSNCTSEGGLTVTNSVAPLDNVAIATDINTAEKVPVPLAATEETIGKLADRGVNEEVLETIDDNGCTPHSNAAGSTENVEHIPQSNIDNGEHSLAFDSSMSEAPFANSPPCLTDFSDSNNTSNGMWDDKENDMSDDFGDFNETNATPFQEEIKPVVDEQLTFSGLSVKCSEADKEEEFSEFEDFGSLAKDDESKNLPDFDDFADFSSASNLKPHSGWNAFEGDHSEGPSWAVFADEKDSSPPDSETWPSYRTDIPSGSEDHDVKTENINLPVFQESGLSSVSDQSTDACQQSLQNCLERVIQVCFPLPPLFLEEENISCLDRWLKAEAHEEAAKPMPSISREVLDIWTELQKIHDAYGLKYQWGGSHSNKKLLSSLGIDTRNILFTGNKKQPVIVPMYAASLGMLEPTKEPLKPLSAAEKIASIGQSSPVPPEEIICTTDQMQESLPPVQFDWSSSGLTNPLDASGGSTVLNLDFFGPVDDSGSNAATTIPGVDPELYELTTSKLESVGVGNRVTDAFARLMSTAETTSTSARKPRRDENLSEEAAKVIASLPDLSFMHAKVLMFPATLTPSSSAPVKAE</sequence>
<evidence type="ECO:0000313" key="6">
    <source>
        <dbReference type="Xenbase" id="XB-GENE-877205"/>
    </source>
</evidence>
<dbReference type="PANTHER" id="PTHR16156:SF10">
    <property type="entry name" value="AFTIPHILIN-RELATED"/>
    <property type="match status" value="1"/>
</dbReference>
<dbReference type="InterPro" id="IPR046359">
    <property type="entry name" value="Aftin-like"/>
</dbReference>
<keyword evidence="4" id="KW-1185">Reference proteome</keyword>
<dbReference type="RefSeq" id="XP_012818124.1">
    <property type="nucleotide sequence ID" value="XM_012962670.3"/>
</dbReference>
<reference evidence="3" key="1">
    <citation type="journal article" date="2010" name="Science">
        <title>The genome of the Western clawed frog Xenopus tropicalis.</title>
        <authorList>
            <person name="Hellsten U."/>
            <person name="Harland R.M."/>
            <person name="Gilchrist M.J."/>
            <person name="Hendrix D."/>
            <person name="Jurka J."/>
            <person name="Kapitonov V."/>
            <person name="Ovcharenko I."/>
            <person name="Putnam N.H."/>
            <person name="Shu S."/>
            <person name="Taher L."/>
            <person name="Blitz I.L."/>
            <person name="Blumberg B."/>
            <person name="Dichmann D.S."/>
            <person name="Dubchak I."/>
            <person name="Amaya E."/>
            <person name="Detter J.C."/>
            <person name="Fletcher R."/>
            <person name="Gerhard D.S."/>
            <person name="Goodstein D."/>
            <person name="Graves T."/>
            <person name="Grigoriev I.V."/>
            <person name="Grimwood J."/>
            <person name="Kawashima T."/>
            <person name="Lindquist E."/>
            <person name="Lucas S.M."/>
            <person name="Mead P.E."/>
            <person name="Mitros T."/>
            <person name="Ogino H."/>
            <person name="Ohta Y."/>
            <person name="Poliakov A.V."/>
            <person name="Pollet N."/>
            <person name="Robert J."/>
            <person name="Salamov A."/>
            <person name="Sater A.K."/>
            <person name="Schmutz J."/>
            <person name="Terry A."/>
            <person name="Vize P.D."/>
            <person name="Warren W.C."/>
            <person name="Wells D."/>
            <person name="Wills A."/>
            <person name="Wilson R.K."/>
            <person name="Zimmerman L.B."/>
            <person name="Zorn A.M."/>
            <person name="Grainger R."/>
            <person name="Grammer T."/>
            <person name="Khokha M.K."/>
            <person name="Richardson P.M."/>
            <person name="Rokhsar D.S."/>
        </authorList>
    </citation>
    <scope>NUCLEOTIDE SEQUENCE [LARGE SCALE GENOMIC DNA]</scope>
    <source>
        <strain evidence="3">Nigerian</strain>
    </source>
</reference>
<feature type="domain" description="Aftiphilin clathrin-binding box" evidence="2">
    <location>
        <begin position="634"/>
        <end position="702"/>
    </location>
</feature>
<accession>A0A6I8R5B0</accession>
<dbReference type="PANTHER" id="PTHR16156">
    <property type="entry name" value="AFTIPHILIN A-RELATED"/>
    <property type="match status" value="1"/>
</dbReference>
<dbReference type="GeneID" id="100135100"/>
<dbReference type="GO" id="GO:0032588">
    <property type="term" value="C:trans-Golgi network membrane"/>
    <property type="evidence" value="ECO:0000318"/>
    <property type="project" value="GO_Central"/>
</dbReference>
<dbReference type="Proteomes" id="UP000008143">
    <property type="component" value="Chromosome 5"/>
</dbReference>
<dbReference type="OrthoDB" id="5917212at2759"/>
<dbReference type="GO" id="GO:0030121">
    <property type="term" value="C:AP-1 adaptor complex"/>
    <property type="evidence" value="ECO:0000318"/>
    <property type="project" value="GO_Central"/>
</dbReference>
<dbReference type="AGR" id="Xenbase:XB-GENE-877205"/>
<evidence type="ECO:0000256" key="1">
    <source>
        <dbReference type="SAM" id="MobiDB-lite"/>
    </source>
</evidence>
<organism evidence="3">
    <name type="scientific">Xenopus tropicalis</name>
    <name type="common">Western clawed frog</name>
    <name type="synonym">Silurana tropicalis</name>
    <dbReference type="NCBI Taxonomy" id="8364"/>
    <lineage>
        <taxon>Eukaryota</taxon>
        <taxon>Metazoa</taxon>
        <taxon>Chordata</taxon>
        <taxon>Craniata</taxon>
        <taxon>Vertebrata</taxon>
        <taxon>Euteleostomi</taxon>
        <taxon>Amphibia</taxon>
        <taxon>Batrachia</taxon>
        <taxon>Anura</taxon>
        <taxon>Pipoidea</taxon>
        <taxon>Pipidae</taxon>
        <taxon>Xenopodinae</taxon>
        <taxon>Xenopus</taxon>
        <taxon>Silurana</taxon>
    </lineage>
</organism>
<feature type="region of interest" description="Disordered" evidence="1">
    <location>
        <begin position="517"/>
        <end position="552"/>
    </location>
</feature>
<dbReference type="CTD" id="54812"/>
<proteinExistence type="predicted"/>
<dbReference type="OMA" id="FRTDMNI"/>
<protein>
    <submittedName>
        <fullName evidence="3 5">Aftiphilin</fullName>
    </submittedName>
</protein>
<name>A0A6I8R5B0_XENTR</name>
<gene>
    <name evidence="3 5 6" type="primary">aftph</name>
</gene>
<reference evidence="5" key="3">
    <citation type="submission" date="2025-04" db="UniProtKB">
        <authorList>
            <consortium name="RefSeq"/>
        </authorList>
    </citation>
    <scope>IDENTIFICATION</scope>
    <source>
        <strain evidence="5">Nigerian</strain>
        <tissue evidence="5">Liver and blood</tissue>
    </source>
</reference>
<evidence type="ECO:0000313" key="3">
    <source>
        <dbReference type="Ensembl" id="ENSXETP00000080048"/>
    </source>
</evidence>
<dbReference type="Pfam" id="PF15045">
    <property type="entry name" value="Clathrin_bdg"/>
    <property type="match status" value="1"/>
</dbReference>